<dbReference type="EMBL" id="JAAARO010000002">
    <property type="protein sequence ID" value="KAF5751271.1"/>
    <property type="molecule type" value="Genomic_DNA"/>
</dbReference>
<organism evidence="1 2">
    <name type="scientific">Tripterygium wilfordii</name>
    <name type="common">Thunder God vine</name>
    <dbReference type="NCBI Taxonomy" id="458696"/>
    <lineage>
        <taxon>Eukaryota</taxon>
        <taxon>Viridiplantae</taxon>
        <taxon>Streptophyta</taxon>
        <taxon>Embryophyta</taxon>
        <taxon>Tracheophyta</taxon>
        <taxon>Spermatophyta</taxon>
        <taxon>Magnoliopsida</taxon>
        <taxon>eudicotyledons</taxon>
        <taxon>Gunneridae</taxon>
        <taxon>Pentapetalae</taxon>
        <taxon>rosids</taxon>
        <taxon>fabids</taxon>
        <taxon>Celastrales</taxon>
        <taxon>Celastraceae</taxon>
        <taxon>Tripterygium</taxon>
    </lineage>
</organism>
<dbReference type="InParanoid" id="A0A7J7DYC5"/>
<reference evidence="1 2" key="1">
    <citation type="journal article" date="2020" name="Nat. Commun.">
        <title>Genome of Tripterygium wilfordii and identification of cytochrome P450 involved in triptolide biosynthesis.</title>
        <authorList>
            <person name="Tu L."/>
            <person name="Su P."/>
            <person name="Zhang Z."/>
            <person name="Gao L."/>
            <person name="Wang J."/>
            <person name="Hu T."/>
            <person name="Zhou J."/>
            <person name="Zhang Y."/>
            <person name="Zhao Y."/>
            <person name="Liu Y."/>
            <person name="Song Y."/>
            <person name="Tong Y."/>
            <person name="Lu Y."/>
            <person name="Yang J."/>
            <person name="Xu C."/>
            <person name="Jia M."/>
            <person name="Peters R.J."/>
            <person name="Huang L."/>
            <person name="Gao W."/>
        </authorList>
    </citation>
    <scope>NUCLEOTIDE SEQUENCE [LARGE SCALE GENOMIC DNA]</scope>
    <source>
        <strain evidence="2">cv. XIE 37</strain>
        <tissue evidence="1">Leaf</tissue>
    </source>
</reference>
<evidence type="ECO:0000313" key="2">
    <source>
        <dbReference type="Proteomes" id="UP000593562"/>
    </source>
</evidence>
<accession>A0A7J7DYC5</accession>
<dbReference type="AlphaFoldDB" id="A0A7J7DYC5"/>
<protein>
    <submittedName>
        <fullName evidence="1">Uncharacterized protein</fullName>
    </submittedName>
</protein>
<evidence type="ECO:0000313" key="1">
    <source>
        <dbReference type="EMBL" id="KAF5751271.1"/>
    </source>
</evidence>
<proteinExistence type="predicted"/>
<keyword evidence="2" id="KW-1185">Reference proteome</keyword>
<gene>
    <name evidence="1" type="ORF">HS088_TW02G00283</name>
</gene>
<dbReference type="Proteomes" id="UP000593562">
    <property type="component" value="Unassembled WGS sequence"/>
</dbReference>
<comment type="caution">
    <text evidence="1">The sequence shown here is derived from an EMBL/GenBank/DDBJ whole genome shotgun (WGS) entry which is preliminary data.</text>
</comment>
<sequence>MELISRSIKLTIALNYRVYVGNGSIGKKSSQGTAKSTVLNTPPPYKLTKIIKLEKCYFGGTVAASFGSCLDPDMAALAAAVMAAAAAPNFAPPAAFIAPAILAKAAIPPTSIALKATVGFTSISYCT</sequence>
<name>A0A7J7DYC5_TRIWF</name>